<proteinExistence type="predicted"/>
<feature type="non-terminal residue" evidence="1">
    <location>
        <position position="1"/>
    </location>
</feature>
<accession>X0V8G3</accession>
<protein>
    <submittedName>
        <fullName evidence="1">Uncharacterized protein</fullName>
    </submittedName>
</protein>
<sequence length="149" mass="16201">YLLDHRDQDCLDECDEGDEVCEEECENDIVIYWVINQDKTSVDDIDLVIEVADQATLTALGADAVAKLYDHAGGTSAIPAYRGGDPADNSLRMTYQGGPLIIDGLDADKAKTIINQSGWAAVDVHEIQVPFAALVHREMQGTPPKIALM</sequence>
<reference evidence="1" key="1">
    <citation type="journal article" date="2014" name="Front. Microbiol.">
        <title>High frequency of phylogenetically diverse reductive dehalogenase-homologous genes in deep subseafloor sedimentary metagenomes.</title>
        <authorList>
            <person name="Kawai M."/>
            <person name="Futagami T."/>
            <person name="Toyoda A."/>
            <person name="Takaki Y."/>
            <person name="Nishi S."/>
            <person name="Hori S."/>
            <person name="Arai W."/>
            <person name="Tsubouchi T."/>
            <person name="Morono Y."/>
            <person name="Uchiyama I."/>
            <person name="Ito T."/>
            <person name="Fujiyama A."/>
            <person name="Inagaki F."/>
            <person name="Takami H."/>
        </authorList>
    </citation>
    <scope>NUCLEOTIDE SEQUENCE</scope>
    <source>
        <strain evidence="1">Expedition CK06-06</strain>
    </source>
</reference>
<evidence type="ECO:0000313" key="1">
    <source>
        <dbReference type="EMBL" id="GAF96935.1"/>
    </source>
</evidence>
<dbReference type="EMBL" id="BARS01013453">
    <property type="protein sequence ID" value="GAF96935.1"/>
    <property type="molecule type" value="Genomic_DNA"/>
</dbReference>
<gene>
    <name evidence="1" type="ORF">S01H1_23350</name>
</gene>
<feature type="non-terminal residue" evidence="1">
    <location>
        <position position="149"/>
    </location>
</feature>
<name>X0V8G3_9ZZZZ</name>
<organism evidence="1">
    <name type="scientific">marine sediment metagenome</name>
    <dbReference type="NCBI Taxonomy" id="412755"/>
    <lineage>
        <taxon>unclassified sequences</taxon>
        <taxon>metagenomes</taxon>
        <taxon>ecological metagenomes</taxon>
    </lineage>
</organism>
<comment type="caution">
    <text evidence="1">The sequence shown here is derived from an EMBL/GenBank/DDBJ whole genome shotgun (WGS) entry which is preliminary data.</text>
</comment>
<dbReference type="AlphaFoldDB" id="X0V8G3"/>